<dbReference type="Gene3D" id="6.10.250.3370">
    <property type="match status" value="1"/>
</dbReference>
<dbReference type="InterPro" id="IPR037455">
    <property type="entry name" value="LucA/IucC-like"/>
</dbReference>
<feature type="domain" description="Aerobactin siderophore biosynthesis IucA/IucC-like C-terminal" evidence="3">
    <location>
        <begin position="423"/>
        <end position="595"/>
    </location>
</feature>
<dbReference type="EMBL" id="JAUTBK010000002">
    <property type="protein sequence ID" value="MDQ1210603.1"/>
    <property type="molecule type" value="Genomic_DNA"/>
</dbReference>
<evidence type="ECO:0000256" key="1">
    <source>
        <dbReference type="ARBA" id="ARBA00004924"/>
    </source>
</evidence>
<evidence type="ECO:0000259" key="2">
    <source>
        <dbReference type="Pfam" id="PF04183"/>
    </source>
</evidence>
<feature type="domain" description="Aerobactin siderophore biosynthesis IucA/IucC N-terminal" evidence="2">
    <location>
        <begin position="157"/>
        <end position="402"/>
    </location>
</feature>
<organism evidence="4 5">
    <name type="scientific">Acinetobacter baylyi</name>
    <dbReference type="NCBI Taxonomy" id="202950"/>
    <lineage>
        <taxon>Bacteria</taxon>
        <taxon>Pseudomonadati</taxon>
        <taxon>Pseudomonadota</taxon>
        <taxon>Gammaproteobacteria</taxon>
        <taxon>Moraxellales</taxon>
        <taxon>Moraxellaceae</taxon>
        <taxon>Acinetobacter</taxon>
    </lineage>
</organism>
<keyword evidence="5" id="KW-1185">Reference proteome</keyword>
<dbReference type="PANTHER" id="PTHR34384:SF6">
    <property type="entry name" value="STAPHYLOFERRIN B SYNTHASE"/>
    <property type="match status" value="1"/>
</dbReference>
<dbReference type="RefSeq" id="WP_307005279.1">
    <property type="nucleotide sequence ID" value="NZ_JAUTBK010000002.1"/>
</dbReference>
<accession>A0ABU0V199</accession>
<dbReference type="InterPro" id="IPR022770">
    <property type="entry name" value="IucA/IucC-like_C"/>
</dbReference>
<dbReference type="Proteomes" id="UP001233360">
    <property type="component" value="Unassembled WGS sequence"/>
</dbReference>
<dbReference type="InterPro" id="IPR007310">
    <property type="entry name" value="Aerobactin_biosyn_IucA/IucC_N"/>
</dbReference>
<dbReference type="Pfam" id="PF04183">
    <property type="entry name" value="IucA_IucC"/>
    <property type="match status" value="1"/>
</dbReference>
<evidence type="ECO:0000313" key="5">
    <source>
        <dbReference type="Proteomes" id="UP001233360"/>
    </source>
</evidence>
<dbReference type="EC" id="6.3.2.55" evidence="4"/>
<protein>
    <submittedName>
        <fullName evidence="4">Siderophore synthetase component</fullName>
        <ecNumber evidence="4">6.3.2.55</ecNumber>
    </submittedName>
</protein>
<proteinExistence type="predicted"/>
<evidence type="ECO:0000259" key="3">
    <source>
        <dbReference type="Pfam" id="PF06276"/>
    </source>
</evidence>
<comment type="caution">
    <text evidence="4">The sequence shown here is derived from an EMBL/GenBank/DDBJ whole genome shotgun (WGS) entry which is preliminary data.</text>
</comment>
<dbReference type="PANTHER" id="PTHR34384">
    <property type="entry name" value="L-2,3-DIAMINOPROPANOATE--CITRATE LIGASE"/>
    <property type="match status" value="1"/>
</dbReference>
<evidence type="ECO:0000313" key="4">
    <source>
        <dbReference type="EMBL" id="MDQ1210603.1"/>
    </source>
</evidence>
<name>A0ABU0V199_ACIBI</name>
<dbReference type="Gene3D" id="1.10.510.40">
    <property type="match status" value="1"/>
</dbReference>
<reference evidence="4 5" key="1">
    <citation type="submission" date="2023-07" db="EMBL/GenBank/DDBJ databases">
        <title>Functional and genomic diversity of the sorghum phyllosphere microbiome.</title>
        <authorList>
            <person name="Shade A."/>
        </authorList>
    </citation>
    <scope>NUCLEOTIDE SEQUENCE [LARGE SCALE GENOMIC DNA]</scope>
    <source>
        <strain evidence="4 5">SORGH_AS_0887</strain>
    </source>
</reference>
<sequence length="616" mass="71406">MGNLQTLLGKDDFTLSPYVAWQQPDAKTVHRVEQRVIKQLLQALIFENIVSSEYKDGVFTIYAYDHEQRPVEYRAFGQYYLSFGLVRLDQQDVIRQNDAGQQSRASLNLVLDELVHGIEHAEKRDDFIYEMKRTFIHDLQSQICQKAYSLPASQYSYEELETYLMEGHPYHPCYKSRVGFSLQDNLRYGVEFAQPIHLVWLAVHRSISTVNSSIDIQADDYLNHQLSQQDHLRFSHVLNEHKVNQHDYVWIPVHPWQWENTLVRVFFEEISSQQIIYLGRDDQSYVAQQSLRTLTNLKHPEKPYIKLSMSMINTSSSRILATHTAMNGPLITDWLQRLINTSEIAQVLDFAILREVHASAVDFSKLPSSHAKQAYGTIGSLWRESVHQYLKPQEQAIPLNGIGHVQSDNSLLIQPWLNEYGAEAWVEQLLKVVIQPILFLLYGEGIGSESHGQNIILVHRNGWPTRIILKDFHDGVRFSPEHLTHPEQLPQLHQLPAEHAKANRMSFILTNDLNAVRDMSCVCLFFVALSDIAIGLQQNIDFDEALFWKKTAEVIYDFQDTYPEHSERFAKFNVFAAEYCVESLTKRRLFGDSQAQFKQIANPLYAFRRVESWENV</sequence>
<comment type="pathway">
    <text evidence="1">Siderophore biosynthesis.</text>
</comment>
<gene>
    <name evidence="4" type="ORF">QE380_003526</name>
</gene>
<dbReference type="GO" id="GO:0016874">
    <property type="term" value="F:ligase activity"/>
    <property type="evidence" value="ECO:0007669"/>
    <property type="project" value="UniProtKB-KW"/>
</dbReference>
<dbReference type="Pfam" id="PF06276">
    <property type="entry name" value="FhuF"/>
    <property type="match status" value="1"/>
</dbReference>
<keyword evidence="4" id="KW-0436">Ligase</keyword>